<keyword evidence="3" id="KW-1185">Reference proteome</keyword>
<dbReference type="InterPro" id="IPR011009">
    <property type="entry name" value="Kinase-like_dom_sf"/>
</dbReference>
<dbReference type="SUPFAM" id="SSF56112">
    <property type="entry name" value="Protein kinase-like (PK-like)"/>
    <property type="match status" value="1"/>
</dbReference>
<evidence type="ECO:0000313" key="2">
    <source>
        <dbReference type="EMBL" id="KAF7353327.1"/>
    </source>
</evidence>
<feature type="region of interest" description="Disordered" evidence="1">
    <location>
        <begin position="253"/>
        <end position="272"/>
    </location>
</feature>
<gene>
    <name evidence="2" type="ORF">MSAN_01520800</name>
</gene>
<proteinExistence type="predicted"/>
<keyword evidence="2" id="KW-0808">Transferase</keyword>
<name>A0A8H6Y644_9AGAR</name>
<dbReference type="OrthoDB" id="3009356at2759"/>
<accession>A0A8H6Y644</accession>
<dbReference type="Gene3D" id="3.30.200.20">
    <property type="entry name" value="Phosphorylase Kinase, domain 1"/>
    <property type="match status" value="1"/>
</dbReference>
<reference evidence="2" key="1">
    <citation type="submission" date="2020-05" db="EMBL/GenBank/DDBJ databases">
        <title>Mycena genomes resolve the evolution of fungal bioluminescence.</title>
        <authorList>
            <person name="Tsai I.J."/>
        </authorList>
    </citation>
    <scope>NUCLEOTIDE SEQUENCE</scope>
    <source>
        <strain evidence="2">160909Yilan</strain>
    </source>
</reference>
<protein>
    <submittedName>
        <fullName evidence="2">Kinase-like protein</fullName>
    </submittedName>
</protein>
<organism evidence="2 3">
    <name type="scientific">Mycena sanguinolenta</name>
    <dbReference type="NCBI Taxonomy" id="230812"/>
    <lineage>
        <taxon>Eukaryota</taxon>
        <taxon>Fungi</taxon>
        <taxon>Dikarya</taxon>
        <taxon>Basidiomycota</taxon>
        <taxon>Agaricomycotina</taxon>
        <taxon>Agaricomycetes</taxon>
        <taxon>Agaricomycetidae</taxon>
        <taxon>Agaricales</taxon>
        <taxon>Marasmiineae</taxon>
        <taxon>Mycenaceae</taxon>
        <taxon>Mycena</taxon>
    </lineage>
</organism>
<dbReference type="AlphaFoldDB" id="A0A8H6Y644"/>
<evidence type="ECO:0000256" key="1">
    <source>
        <dbReference type="SAM" id="MobiDB-lite"/>
    </source>
</evidence>
<dbReference type="Proteomes" id="UP000623467">
    <property type="component" value="Unassembled WGS sequence"/>
</dbReference>
<dbReference type="GO" id="GO:0016301">
    <property type="term" value="F:kinase activity"/>
    <property type="evidence" value="ECO:0007669"/>
    <property type="project" value="UniProtKB-KW"/>
</dbReference>
<sequence>MLGAVSRAHNALWVPSSHQAFPGPGMRLVADCWERTDTMERIAPPSHSPPHTFFSVSVFASGPHSHSQSLVSFSIRACIRGFDQLALRFELALSYELRLACALLKNSVKHKGEDAKVGPSTRGYGTTEEEYTQRFHDTYLAVDSLQGTVGGRVGAGSRPQCLDEGTVVGFRRTWNAFLRTACKAVKWAPILSLLLPSPSMDLQPDSDSEFAAVSTTNNAAAYSGVVLGPTRNIKRFVKPFSFLPSFFARGQRVNSELPKPTGNHPRNDSETRGRFTTIRTTDHLITNTYNYYISGGVGGAGGVGRDQGIGGGGGAGHGPTVNICAPPREESEFRTIRLGDIKLRKEISRKYDYGVVNFRNPLSRGATVRRVYSGEIRGDPGPVTVAMYEGDRAKERWRRDVAKYAAIRHPNILQLYGLVNTQTLRAMVFHDELAPLWDFRKQCSPVMNTYIVAYCTTAFDEAIEYLLCQGVFLERPRNRIGGCPSRTLQAPGTWPSRLLDHVSALYHVSRSAFLDLERASISIAAFFASRFLGFIRIRVEMRFLGSTSLTPPPLRTRIARPPLLPSMSALALARSFVVAGALLLLRAKVHNVSAEMQPAAQNEYDVPEEHRAIQSAQVHYQPQHEARRRLDAVSDRIVSSSFSTPLRVPTE</sequence>
<dbReference type="EMBL" id="JACAZH010000012">
    <property type="protein sequence ID" value="KAF7353327.1"/>
    <property type="molecule type" value="Genomic_DNA"/>
</dbReference>
<keyword evidence="2" id="KW-0418">Kinase</keyword>
<evidence type="ECO:0000313" key="3">
    <source>
        <dbReference type="Proteomes" id="UP000623467"/>
    </source>
</evidence>
<comment type="caution">
    <text evidence="2">The sequence shown here is derived from an EMBL/GenBank/DDBJ whole genome shotgun (WGS) entry which is preliminary data.</text>
</comment>